<dbReference type="EMBL" id="VSSQ01035446">
    <property type="protein sequence ID" value="MPM87661.1"/>
    <property type="molecule type" value="Genomic_DNA"/>
</dbReference>
<dbReference type="AlphaFoldDB" id="A0A645DEH8"/>
<sequence length="84" mass="10133">MFWNKLVSALFYERNDIFFSLSFVHYFQKYAEAAHFFDSGFFFYRISKDFRYVDHAVRKHLADFFALFTVGIHEHLAYSGILNL</sequence>
<proteinExistence type="predicted"/>
<name>A0A645DEH8_9ZZZZ</name>
<comment type="caution">
    <text evidence="1">The sequence shown here is derived from an EMBL/GenBank/DDBJ whole genome shotgun (WGS) entry which is preliminary data.</text>
</comment>
<accession>A0A645DEH8</accession>
<reference evidence="1" key="1">
    <citation type="submission" date="2019-08" db="EMBL/GenBank/DDBJ databases">
        <authorList>
            <person name="Kucharzyk K."/>
            <person name="Murdoch R.W."/>
            <person name="Higgins S."/>
            <person name="Loffler F."/>
        </authorList>
    </citation>
    <scope>NUCLEOTIDE SEQUENCE</scope>
</reference>
<gene>
    <name evidence="1" type="ORF">SDC9_134761</name>
</gene>
<organism evidence="1">
    <name type="scientific">bioreactor metagenome</name>
    <dbReference type="NCBI Taxonomy" id="1076179"/>
    <lineage>
        <taxon>unclassified sequences</taxon>
        <taxon>metagenomes</taxon>
        <taxon>ecological metagenomes</taxon>
    </lineage>
</organism>
<evidence type="ECO:0000313" key="1">
    <source>
        <dbReference type="EMBL" id="MPM87661.1"/>
    </source>
</evidence>
<protein>
    <submittedName>
        <fullName evidence="1">Uncharacterized protein</fullName>
    </submittedName>
</protein>